<proteinExistence type="inferred from homology"/>
<feature type="compositionally biased region" description="Polar residues" evidence="11">
    <location>
        <begin position="635"/>
        <end position="645"/>
    </location>
</feature>
<dbReference type="PANTHER" id="PTHR13038">
    <property type="entry name" value="APG9 AUTOPHAGY 9"/>
    <property type="match status" value="1"/>
</dbReference>
<evidence type="ECO:0000256" key="11">
    <source>
        <dbReference type="SAM" id="MobiDB-lite"/>
    </source>
</evidence>
<evidence type="ECO:0000256" key="9">
    <source>
        <dbReference type="ARBA" id="ARBA00023136"/>
    </source>
</evidence>
<feature type="transmembrane region" description="Helical" evidence="10">
    <location>
        <begin position="455"/>
        <end position="477"/>
    </location>
</feature>
<keyword evidence="5 10" id="KW-0812">Transmembrane</keyword>
<keyword evidence="9 10" id="KW-0472">Membrane</keyword>
<evidence type="ECO:0000256" key="8">
    <source>
        <dbReference type="ARBA" id="ARBA00023055"/>
    </source>
</evidence>
<sequence>MVFFQLPSFSLRYKSSGRVEDMHVFMTNLYRFWNFRGLWTSCTASFVDFLNSLVVFAVVVFLTTMFDWSTALACDEITCGNVTLMHSLRPPSRANLKQLLFIIVLLSSTFASVCYELVIFISTCKLQCELETMLCGVVDGGYKTPFHRFVHVWRRMRAGFKGHEEGPLQSELPFVGNMGWGEFLETVCARIRQDRSFGTLLHHEFDSLRAIQALMVYDNYLITLHHHKVVEKGSLKYLDDALLKFLISGMFDEFNTLNSGKAQVRSLRWKVAGLFILSLLLYPFIISLLVVRVLVKNAAAMRTDWGGFMNKDWNNRARWTFRLYNEVPHILSARIVQGRQISTAMAERLRPSSSSRRFACRTSSAIVLVTVGLSLMNTSLLVSGSVFGVPLVWWLTLSLAAFSVFNDSTPVQREYSYNFDLERLIEQLHYRQREWFYSGEAFYHALTHDFLKSRISLIMGDVACTLFMPLILLKLLLDNSLRELVDCIYAESVRVDGLGTVVRQAAFDFHGISSANDRSAYDSFSEKCVMSIASFSSVYTVWATQRVRSAGALANATGSGQPVDSTLDRLLVRLHQRVEDNQTSKPYPGHRSPSDSPGCKKTEEDDPCGDNFFYSTSWERRTAHEREQLFVSQLPLPQQSDTGLESATDFLMQPLQRNQGKFP</sequence>
<keyword evidence="6 10" id="KW-1133">Transmembrane helix</keyword>
<dbReference type="GO" id="GO:0005776">
    <property type="term" value="C:autophagosome"/>
    <property type="evidence" value="ECO:0007669"/>
    <property type="project" value="TreeGrafter"/>
</dbReference>
<feature type="region of interest" description="Disordered" evidence="11">
    <location>
        <begin position="631"/>
        <end position="663"/>
    </location>
</feature>
<dbReference type="InterPro" id="IPR007241">
    <property type="entry name" value="Autophagy-rel_prot_9"/>
</dbReference>
<feature type="transmembrane region" description="Helical" evidence="10">
    <location>
        <begin position="99"/>
        <end position="121"/>
    </location>
</feature>
<name>G0U9X0_TRYVY</name>
<comment type="function">
    <text evidence="10">Phospholipid scramblase involved in autophagy. Cycles between the preautophagosomal structure/phagophore assembly site (PAS) and the cytoplasmic vesicle pool and supplies membrane for the growing autophagosome. Lipid scramblase activity plays a key role in preautophagosomal structure/phagophore assembly by distributing the phospholipids that arrive through ATG2 from the cytoplasmic to the luminal leaflet of the bilayer, thereby driving autophagosomal membrane expansion.</text>
</comment>
<accession>G0U9X0</accession>
<gene>
    <name evidence="12" type="ORF">TVY486_1100860</name>
</gene>
<evidence type="ECO:0000256" key="7">
    <source>
        <dbReference type="ARBA" id="ARBA00023006"/>
    </source>
</evidence>
<comment type="similarity">
    <text evidence="2 10">Belongs to the ATG9 family.</text>
</comment>
<dbReference type="GO" id="GO:0034497">
    <property type="term" value="P:protein localization to phagophore assembly site"/>
    <property type="evidence" value="ECO:0007669"/>
    <property type="project" value="TreeGrafter"/>
</dbReference>
<reference evidence="12" key="1">
    <citation type="journal article" date="2012" name="Proc. Natl. Acad. Sci. U.S.A.">
        <title>Antigenic diversity is generated by distinct evolutionary mechanisms in African trypanosome species.</title>
        <authorList>
            <person name="Jackson A.P."/>
            <person name="Berry A."/>
            <person name="Aslett M."/>
            <person name="Allison H.C."/>
            <person name="Burton P."/>
            <person name="Vavrova-Anderson J."/>
            <person name="Brown R."/>
            <person name="Browne H."/>
            <person name="Corton N."/>
            <person name="Hauser H."/>
            <person name="Gamble J."/>
            <person name="Gilderthorp R."/>
            <person name="Marcello L."/>
            <person name="McQuillan J."/>
            <person name="Otto T.D."/>
            <person name="Quail M.A."/>
            <person name="Sanders M.J."/>
            <person name="van Tonder A."/>
            <person name="Ginger M.L."/>
            <person name="Field M.C."/>
            <person name="Barry J.D."/>
            <person name="Hertz-Fowler C."/>
            <person name="Berriman M."/>
        </authorList>
    </citation>
    <scope>NUCLEOTIDE SEQUENCE</scope>
    <source>
        <strain evidence="12">Y486</strain>
    </source>
</reference>
<evidence type="ECO:0000256" key="3">
    <source>
        <dbReference type="ARBA" id="ARBA00018074"/>
    </source>
</evidence>
<dbReference type="VEuPathDB" id="TriTrypDB:TvY486_1100860"/>
<organism evidence="12">
    <name type="scientific">Trypanosoma vivax (strain Y486)</name>
    <dbReference type="NCBI Taxonomy" id="1055687"/>
    <lineage>
        <taxon>Eukaryota</taxon>
        <taxon>Discoba</taxon>
        <taxon>Euglenozoa</taxon>
        <taxon>Kinetoplastea</taxon>
        <taxon>Metakinetoplastina</taxon>
        <taxon>Trypanosomatida</taxon>
        <taxon>Trypanosomatidae</taxon>
        <taxon>Trypanosoma</taxon>
        <taxon>Duttonella</taxon>
    </lineage>
</organism>
<dbReference type="GO" id="GO:0061709">
    <property type="term" value="P:reticulophagy"/>
    <property type="evidence" value="ECO:0007669"/>
    <property type="project" value="TreeGrafter"/>
</dbReference>
<feature type="transmembrane region" description="Helical" evidence="10">
    <location>
        <begin position="358"/>
        <end position="376"/>
    </location>
</feature>
<dbReference type="EMBL" id="HE573027">
    <property type="protein sequence ID" value="CCC52601.1"/>
    <property type="molecule type" value="Genomic_DNA"/>
</dbReference>
<evidence type="ECO:0000256" key="4">
    <source>
        <dbReference type="ARBA" id="ARBA00022448"/>
    </source>
</evidence>
<evidence type="ECO:0000313" key="12">
    <source>
        <dbReference type="EMBL" id="CCC52601.1"/>
    </source>
</evidence>
<comment type="subcellular location">
    <subcellularLocation>
        <location evidence="1 10">Preautophagosomal structure membrane</location>
        <topology evidence="1 10">Multi-pass membrane protein</topology>
    </subcellularLocation>
</comment>
<dbReference type="PANTHER" id="PTHR13038:SF10">
    <property type="entry name" value="AUTOPHAGY-RELATED PROTEIN 9"/>
    <property type="match status" value="1"/>
</dbReference>
<evidence type="ECO:0000256" key="5">
    <source>
        <dbReference type="ARBA" id="ARBA00022692"/>
    </source>
</evidence>
<dbReference type="OMA" id="IPTGECV"/>
<keyword evidence="8 10" id="KW-0445">Lipid transport</keyword>
<dbReference type="GO" id="GO:0034727">
    <property type="term" value="P:piecemeal microautophagy of the nucleus"/>
    <property type="evidence" value="ECO:0007669"/>
    <property type="project" value="TreeGrafter"/>
</dbReference>
<feature type="region of interest" description="Disordered" evidence="11">
    <location>
        <begin position="578"/>
        <end position="606"/>
    </location>
</feature>
<dbReference type="Pfam" id="PF04109">
    <property type="entry name" value="ATG9"/>
    <property type="match status" value="1"/>
</dbReference>
<protein>
    <recommendedName>
        <fullName evidence="3 10">Autophagy-related protein 9</fullName>
    </recommendedName>
</protein>
<dbReference type="GO" id="GO:0034045">
    <property type="term" value="C:phagophore assembly site membrane"/>
    <property type="evidence" value="ECO:0007669"/>
    <property type="project" value="UniProtKB-SubCell"/>
</dbReference>
<evidence type="ECO:0000256" key="10">
    <source>
        <dbReference type="RuleBase" id="RU364027"/>
    </source>
</evidence>
<keyword evidence="7 10" id="KW-0072">Autophagy</keyword>
<feature type="transmembrane region" description="Helical" evidence="10">
    <location>
        <begin position="271"/>
        <end position="295"/>
    </location>
</feature>
<dbReference type="AlphaFoldDB" id="G0U9X0"/>
<feature type="transmembrane region" description="Helical" evidence="10">
    <location>
        <begin position="38"/>
        <end position="62"/>
    </location>
</feature>
<dbReference type="GO" id="GO:0006869">
    <property type="term" value="P:lipid transport"/>
    <property type="evidence" value="ECO:0007669"/>
    <property type="project" value="UniProtKB-KW"/>
</dbReference>
<dbReference type="GO" id="GO:0000422">
    <property type="term" value="P:autophagy of mitochondrion"/>
    <property type="evidence" value="ECO:0007669"/>
    <property type="project" value="TreeGrafter"/>
</dbReference>
<evidence type="ECO:0000256" key="2">
    <source>
        <dbReference type="ARBA" id="ARBA00006185"/>
    </source>
</evidence>
<evidence type="ECO:0000256" key="6">
    <source>
        <dbReference type="ARBA" id="ARBA00022989"/>
    </source>
</evidence>
<evidence type="ECO:0000256" key="1">
    <source>
        <dbReference type="ARBA" id="ARBA00004511"/>
    </source>
</evidence>
<keyword evidence="4 10" id="KW-0813">Transport</keyword>